<evidence type="ECO:0000313" key="4">
    <source>
        <dbReference type="EMBL" id="CAI9932667.1"/>
    </source>
</evidence>
<proteinExistence type="predicted"/>
<comment type="caution">
    <text evidence="4">The sequence shown here is derived from an EMBL/GenBank/DDBJ whole genome shotgun (WGS) entry which is preliminary data.</text>
</comment>
<dbReference type="SMART" id="SM00365">
    <property type="entry name" value="LRR_SD22"/>
    <property type="match status" value="38"/>
</dbReference>
<dbReference type="PANTHER" id="PTHR46652:SF3">
    <property type="entry name" value="LEUCINE-RICH REPEAT-CONTAINING PROTEIN 9"/>
    <property type="match status" value="1"/>
</dbReference>
<keyword evidence="1" id="KW-0433">Leucine-rich repeat</keyword>
<dbReference type="InterPro" id="IPR003591">
    <property type="entry name" value="Leu-rich_rpt_typical-subtyp"/>
</dbReference>
<organism evidence="4">
    <name type="scientific">Hexamita inflata</name>
    <dbReference type="NCBI Taxonomy" id="28002"/>
    <lineage>
        <taxon>Eukaryota</taxon>
        <taxon>Metamonada</taxon>
        <taxon>Diplomonadida</taxon>
        <taxon>Hexamitidae</taxon>
        <taxon>Hexamitinae</taxon>
        <taxon>Hexamita</taxon>
    </lineage>
</organism>
<keyword evidence="2" id="KW-0677">Repeat</keyword>
<dbReference type="SMART" id="SM00369">
    <property type="entry name" value="LRR_TYP"/>
    <property type="match status" value="16"/>
</dbReference>
<dbReference type="SMART" id="SM00364">
    <property type="entry name" value="LRR_BAC"/>
    <property type="match status" value="10"/>
</dbReference>
<dbReference type="PROSITE" id="PS51450">
    <property type="entry name" value="LRR"/>
    <property type="match status" value="24"/>
</dbReference>
<dbReference type="EMBL" id="CATOUU010000520">
    <property type="protein sequence ID" value="CAI9932667.1"/>
    <property type="molecule type" value="Genomic_DNA"/>
</dbReference>
<evidence type="ECO:0000256" key="2">
    <source>
        <dbReference type="ARBA" id="ARBA00022737"/>
    </source>
</evidence>
<dbReference type="InterPro" id="IPR032675">
    <property type="entry name" value="LRR_dom_sf"/>
</dbReference>
<dbReference type="Proteomes" id="UP001642409">
    <property type="component" value="Unassembled WGS sequence"/>
</dbReference>
<reference evidence="5 6" key="2">
    <citation type="submission" date="2024-07" db="EMBL/GenBank/DDBJ databases">
        <authorList>
            <person name="Akdeniz Z."/>
        </authorList>
    </citation>
    <scope>NUCLEOTIDE SEQUENCE [LARGE SCALE GENOMIC DNA]</scope>
</reference>
<dbReference type="PANTHER" id="PTHR46652">
    <property type="entry name" value="LEUCINE-RICH REPEAT AND IQ DOMAIN-CONTAINING PROTEIN 1-RELATED"/>
    <property type="match status" value="1"/>
</dbReference>
<evidence type="ECO:0000313" key="6">
    <source>
        <dbReference type="Proteomes" id="UP001642409"/>
    </source>
</evidence>
<name>A0AA86TZ82_9EUKA</name>
<reference evidence="4" key="1">
    <citation type="submission" date="2023-06" db="EMBL/GenBank/DDBJ databases">
        <authorList>
            <person name="Kurt Z."/>
        </authorList>
    </citation>
    <scope>NUCLEOTIDE SEQUENCE</scope>
</reference>
<dbReference type="Gene3D" id="3.80.10.10">
    <property type="entry name" value="Ribonuclease Inhibitor"/>
    <property type="match status" value="14"/>
</dbReference>
<feature type="region of interest" description="Disordered" evidence="3">
    <location>
        <begin position="729"/>
        <end position="752"/>
    </location>
</feature>
<dbReference type="EMBL" id="CAXDID020000835">
    <property type="protein sequence ID" value="CAL6114837.1"/>
    <property type="molecule type" value="Genomic_DNA"/>
</dbReference>
<keyword evidence="6" id="KW-1185">Reference proteome</keyword>
<dbReference type="InterPro" id="IPR050836">
    <property type="entry name" value="SDS22/Internalin_LRR"/>
</dbReference>
<dbReference type="SUPFAM" id="SSF52058">
    <property type="entry name" value="L domain-like"/>
    <property type="match status" value="6"/>
</dbReference>
<sequence length="2923" mass="333565">MTECFIVKDPTDLLNEELKQFVNVRIMDIYFKKLDDMPVHVQILTINNCKLQGIKNLFHLKDLKYFDVKHNMISDISGIVTHLQLEYFDFSFNNVIIVPEDIKKLEKLQTVISENNYIVNQEPLVQHVNFIVQWLQQQYVPEQKDFRKCLTPGTSDEKVNELMNTENAKKERSQYLENMIKTLAPLIKGNELIVKDLLGITHFGFVDCFDINTLCLDHCPNINFKELPKKIKHLSITNSGLYRIDGLENMKQLESIDLTHNKLINCKLLSQLPNLAKVNIMGNKIQDLQHITKIPKFQWNFILPQRLVYLSDFQKYLGVESSEQDAQKLQAEMNVEQQISLQIVYDAKQIDRLKGQVANGSLEISSDANITSFGFVDHWKLTSLKIVDCPNLSLERAPKLLTSLTINKCGLQSTKGIENAKLLTHLSLSKNSLTDLEDLDKLTALEALDLSFNQLYQIDQVSALIKLKSLNLRRNNLIVVKPVETLTQLKSLQIDENMIQDFQNTDPNYHPICLTCPEKVGSEDSVQEMIDQMANKAVISQQIVHDALMIRKYKGQVKDKSLVIQNDTNLLSIEFSDELDLQSLVVSGSQNLNLERVPKNLRHLVINNCNIKSTKGLAPAKLLTSLDLSNNLLNDLTELDVLTSLQKLDISFNALQNIDNVGKLTNLVSLNVKRNNLKIIKPIETLKLLEELDITENSLQDLQYVKQLPKLKWEVIVKENRIGELQVKKQTEEAKAGGEKQGDDSEMNEEQKTSLQIVYDAKQIDRLKGQVANGSLEISSDVNITSFGFVDHWKLTSLKIVDCPNLSLERAPTLLTSLTINKCGLQSTKGIDNAKLLTHLSLSKNSLTDLEDLEKLTALEALDLSFNQLYQIDQVSTLIKLKSLNLRRNNLIVVKPVETLKQLKSLQIDENTIQDLEYVKKLNTFDWEMISQQKAPKESDYQNYLEKVGSEDSVQEMIDQMANKAVTSQQIVHDALMVRKYKGQMKDKSLVIQNDTNLLSIEFSDELDLQSLVVSGSQNLNLERVPKNLRHLVINNCNIKSTKGLAPAKLLTSLDLSNNLLNDLTELDVLTSLQKLDISFNALQNIDNVGKLTNLVSLNVKRNNLKIVKPIETLKLLEELDITENSLQDLQYVKQLPKLKWEAIVKENRIGEVEVKKQTEEAKAQVGEKGDGIEMNEEQQISLQIVYDAKQIDRLKGQVANGSLEISSDANITSFGFVDHWKLTSLKIVDCPNLSLERAPKLLTSLTINKCGLQSTKGIENAKLLTHLSLSKNSLTDLEDLDKLTALEALDLSFNQLYQIDQVSALIKLKSLNLRRNNLIVVKPVETLIELKFIDINENLIQDLQYVKQLPKLTWDMIVEQNEPALLDYQKHLGEGKTEQDAKNFASSIVNDKIQSKQILYDTRMISKFKDFVKDSSLEINSDSSLTSFGFVDQFKLNSLKITNCLNLTLERAPNLLKNLTINHCGLQSTDGIENAAVLTSLNLSSNQLSDLKDLDKLSLLQNLDISNNTLFNINNISKLAKLESCNLQNNKLIICKPLEALKLLQSLQIDGNMLQDLIHVKNLVKFSWDMISEQNQPTHTDYRNHYCGINNIDQCSEAKINTFINDLTENISISKQITHDALMIKQYQPLVHSNNLIIENDQKLLSFEFINHIDVNKLTLLNCYNIDLKRCPQNVTVLTINSCNLSSLSGIQHLKQLTELNLSMNQLQNVNEIQYLVNLTKLDIGQNNIENINAVANCKNLVELDVSQNLVEDVSAVVQLKQMQILDISYNKIENIDALENLNQLVRVNVSKNNIANINCLKNKNNLVYLNISFNKIISLEICKQLPKLSDLRLEFNFIQNFEPVAQLQNANKYWITNQLTPTDEDYMRSFNCTLPAVKNFISQNINESSQNKLMLFNKYKDSVTNDNKLSINNEKALNTIQFTDILKVTDLEAINCKTITFDDYPKLLMRLKLNNCILKNDETQQYITNIYQLSQLTDIDLSSNRILDIAELADLTNLKSVNLQNNIINRVSALKELNLTYLNLHANKIVFMQPIIHFQYMQSNLILTDNFICDNFELQNQHKPLQEHFKNVLGPNSTEQQATELMNFISYDNNMRSKYSNSITNNQLSITNDESLFDIQFTNYFNIQSIILNNCKNVQLIRKCVQLQIDQNGFVHNNLDVKLIQQLTQLTVLKVNNCELTHLTGIDQIINLKELNVKNNKIVSIKELKNLLLTKIELEHNIIFDLKILTEMKNYNTDWVQEQDEATDQYYARYIEQTGQKIDLVQFKEGIKEQKKESQELIEKFGRRYEKDMIMKYQKDVANNSLRVQNDDQIINLNFADNLDITYLTVENCKNVKFVKVPVKVISLTVNNCNIITVDGIEAIKQLKTIELVNNQFTTIKPIFSLTNITSLQVNNCNISNIDGIETLKQLKIVELVNNPVKSIKPVFSLINITSLRINNTYISNIVGIEVLTQLTSVDLRHNAIILIEQLKYLTNLQQALVDNNYIQDLENLTNQNWICLQNPATDANLQAYLTDTNSTLTLDAFKAQIAPKKAKSDQLIAPLLVKQDNDLRNKYQPATKFKTLYVENDNAVKDLKFAEQFDLVEVILKQCTSVRFTRNPSNLLYLSLQDCNIKDISGLQNFTQLKKLQITNSPLRSLSHISALVNLLSLQITGSKLTNIVGIGNLKQLQYLDLSENAIISIQPLSQLLQTKQFKQLYLDDNFIVDLEWLVPNYSEWICRQRVPADSDYQNYITDVNLNVNIVQLKSSLTSQITKSNQLIQDYVVKYEQEMKAKYQSQIRKNPYGYGDRLDIKNDDSVRDLKFVEDLGVTDLRLTSCPNPRKMPRNLRRLEYYDSNLKTAKCVERATNLEVLCFHSGNQIVNANGLMALNKLNYLDLCSNKVMDLSAVDYLTAKGCLGGTLYTNSQTQPSQQEIDESRLW</sequence>
<gene>
    <name evidence="4" type="ORF">HINF_LOCUS20312</name>
    <name evidence="5" type="ORF">HINF_LOCUS78340</name>
</gene>
<protein>
    <submittedName>
        <fullName evidence="4">Uncharacterized protein</fullName>
    </submittedName>
</protein>
<feature type="compositionally biased region" description="Basic and acidic residues" evidence="3">
    <location>
        <begin position="729"/>
        <end position="743"/>
    </location>
</feature>
<evidence type="ECO:0000256" key="3">
    <source>
        <dbReference type="SAM" id="MobiDB-lite"/>
    </source>
</evidence>
<dbReference type="InterPro" id="IPR001611">
    <property type="entry name" value="Leu-rich_rpt"/>
</dbReference>
<accession>A0AA86TZ82</accession>
<evidence type="ECO:0000313" key="5">
    <source>
        <dbReference type="EMBL" id="CAL6114837.1"/>
    </source>
</evidence>
<evidence type="ECO:0000256" key="1">
    <source>
        <dbReference type="ARBA" id="ARBA00022614"/>
    </source>
</evidence>